<sequence length="324" mass="35861">MSSDSNSGSSSSGSISGPDHELILHYLNDFGPHRYPTGAPLQIHNVQRAHHSSYTTRMRQSMPPPPQEYYSSRATSLTARSVDDSQYASTQPQQSNHLPSPRLFSHERFIERPARRNLIPAPSYHQTLFIPRVRPRQQVEEDEHDLNIPTTRPAPFRRTLSSQFDDSSIYYSAREPDSGSYQASMLSRGFFSATQSLIDDEEDDNTMSPAALFHAAQSRLQQADSGSYQPSILSRNIFSAPQSSINDDDEDAKKGMSGAELFHAARAKWQQADSVVDVAPPVPADQAPTSTTGLTYQDVISGNKHTRAARFAARFGGGEDCESK</sequence>
<dbReference type="EMBL" id="JAVRQU010000016">
    <property type="protein sequence ID" value="KAK5693920.1"/>
    <property type="molecule type" value="Genomic_DNA"/>
</dbReference>
<name>A0AAN7VZ86_9PEZI</name>
<feature type="region of interest" description="Disordered" evidence="1">
    <location>
        <begin position="50"/>
        <end position="102"/>
    </location>
</feature>
<comment type="caution">
    <text evidence="2">The sequence shown here is derived from an EMBL/GenBank/DDBJ whole genome shotgun (WGS) entry which is preliminary data.</text>
</comment>
<dbReference type="AlphaFoldDB" id="A0AAN7VZ86"/>
<evidence type="ECO:0000256" key="1">
    <source>
        <dbReference type="SAM" id="MobiDB-lite"/>
    </source>
</evidence>
<gene>
    <name evidence="2" type="ORF">LTR97_009537</name>
</gene>
<feature type="compositionally biased region" description="Polar residues" evidence="1">
    <location>
        <begin position="69"/>
        <end position="98"/>
    </location>
</feature>
<organism evidence="2 3">
    <name type="scientific">Elasticomyces elasticus</name>
    <dbReference type="NCBI Taxonomy" id="574655"/>
    <lineage>
        <taxon>Eukaryota</taxon>
        <taxon>Fungi</taxon>
        <taxon>Dikarya</taxon>
        <taxon>Ascomycota</taxon>
        <taxon>Pezizomycotina</taxon>
        <taxon>Dothideomycetes</taxon>
        <taxon>Dothideomycetidae</taxon>
        <taxon>Mycosphaerellales</taxon>
        <taxon>Teratosphaeriaceae</taxon>
        <taxon>Elasticomyces</taxon>
    </lineage>
</organism>
<feature type="region of interest" description="Disordered" evidence="1">
    <location>
        <begin position="137"/>
        <end position="158"/>
    </location>
</feature>
<reference evidence="2" key="1">
    <citation type="submission" date="2023-08" db="EMBL/GenBank/DDBJ databases">
        <title>Black Yeasts Isolated from many extreme environments.</title>
        <authorList>
            <person name="Coleine C."/>
            <person name="Stajich J.E."/>
            <person name="Selbmann L."/>
        </authorList>
    </citation>
    <scope>NUCLEOTIDE SEQUENCE</scope>
    <source>
        <strain evidence="2">CCFEE 5810</strain>
    </source>
</reference>
<proteinExistence type="predicted"/>
<accession>A0AAN7VZ86</accession>
<protein>
    <submittedName>
        <fullName evidence="2">Uncharacterized protein</fullName>
    </submittedName>
</protein>
<evidence type="ECO:0000313" key="2">
    <source>
        <dbReference type="EMBL" id="KAK5693920.1"/>
    </source>
</evidence>
<dbReference type="Proteomes" id="UP001310594">
    <property type="component" value="Unassembled WGS sequence"/>
</dbReference>
<evidence type="ECO:0000313" key="3">
    <source>
        <dbReference type="Proteomes" id="UP001310594"/>
    </source>
</evidence>